<feature type="chain" id="PRO_5037312820" evidence="1">
    <location>
        <begin position="25"/>
        <end position="474"/>
    </location>
</feature>
<protein>
    <submittedName>
        <fullName evidence="2">Uncharacterized protein</fullName>
    </submittedName>
</protein>
<evidence type="ECO:0000256" key="1">
    <source>
        <dbReference type="SAM" id="SignalP"/>
    </source>
</evidence>
<gene>
    <name evidence="2" type="ORF">IC235_21235</name>
</gene>
<accession>A0A927BI12</accession>
<evidence type="ECO:0000313" key="3">
    <source>
        <dbReference type="Proteomes" id="UP000612233"/>
    </source>
</evidence>
<reference evidence="2" key="1">
    <citation type="submission" date="2020-09" db="EMBL/GenBank/DDBJ databases">
        <authorList>
            <person name="Kim M.K."/>
        </authorList>
    </citation>
    <scope>NUCLEOTIDE SEQUENCE</scope>
    <source>
        <strain evidence="2">BT664</strain>
    </source>
</reference>
<evidence type="ECO:0000313" key="2">
    <source>
        <dbReference type="EMBL" id="MBD2770418.1"/>
    </source>
</evidence>
<dbReference type="Proteomes" id="UP000612233">
    <property type="component" value="Unassembled WGS sequence"/>
</dbReference>
<organism evidence="2 3">
    <name type="scientific">Hymenobacter montanus</name>
    <dbReference type="NCBI Taxonomy" id="2771359"/>
    <lineage>
        <taxon>Bacteria</taxon>
        <taxon>Pseudomonadati</taxon>
        <taxon>Bacteroidota</taxon>
        <taxon>Cytophagia</taxon>
        <taxon>Cytophagales</taxon>
        <taxon>Hymenobacteraceae</taxon>
        <taxon>Hymenobacter</taxon>
    </lineage>
</organism>
<keyword evidence="3" id="KW-1185">Reference proteome</keyword>
<dbReference type="EMBL" id="JACXAD010000037">
    <property type="protein sequence ID" value="MBD2770418.1"/>
    <property type="molecule type" value="Genomic_DNA"/>
</dbReference>
<dbReference type="PROSITE" id="PS51257">
    <property type="entry name" value="PROKAR_LIPOPROTEIN"/>
    <property type="match status" value="1"/>
</dbReference>
<feature type="signal peptide" evidence="1">
    <location>
        <begin position="1"/>
        <end position="24"/>
    </location>
</feature>
<proteinExistence type="predicted"/>
<name>A0A927BI12_9BACT</name>
<comment type="caution">
    <text evidence="2">The sequence shown here is derived from an EMBL/GenBank/DDBJ whole genome shotgun (WGS) entry which is preliminary data.</text>
</comment>
<dbReference type="AlphaFoldDB" id="A0A927BI12"/>
<sequence>MNFTFFRRSCGLAALLLAAGCATPDDTAEGPKGTPSAQNALAGLAWTAGTLQSGMLVPITELRDLPGINDPAAGGGLAGAPFWKSNNPEAITGEGWLMTNGDNAPQRGGQATPLTGAIAVYLSHLNYTGEKNNRGQTTTNRKLYIHLLASNPSPQAITITGKGTLVANNKWRFRPSTPLSAKSAWYLCSEAWTNNTLTNVSQTVQPFKVVELAKVLLPAQSTGQDRYATEGRYELNVAGGGAYLSAVATFDGNLDRAAAFCTGSTAKQADGNAGSPLVVPNPDTGSAYGREAGIATHSAYNSGDVNLTLPASGPAYLALCYNTNRRKPAILGNSTVFYQEQSATYTMRLLSSSQTWAGYGHKYNAKLVLTNPTATQKNVRISLGANPINVPTEGNSNSLVFDGPVQTLVNGAAGQVHQVVLYNNQYATNPRGPQRQALRTVPVPGNGTVTVNVICYIPGLVFGAGQQLVLESGV</sequence>
<dbReference type="RefSeq" id="WP_191007228.1">
    <property type="nucleotide sequence ID" value="NZ_JACXAD010000037.1"/>
</dbReference>
<keyword evidence="1" id="KW-0732">Signal</keyword>